<sequence>MRTYPLRLTYYTFMAIFKGLVFALLCLSLGCDALQKNSLRKRLNINADVRVHPAITQSILWYLSEKTSTDGITEFEITSETITPETKLLRRACKIPIALTNDTLQITIFPLNKNRTIVNWTRFNETTYMTTKLFVDFDDCEVIIDENTVDRILNICPEVDYKFILPRKTRNGTVHIDTVFDEEKCSLVFRVDHRKLPKYTEDEIALENAEFVWTLSMALDNGNSNECLYFQSAERLKASLFYTNKVVRIFHPRGVESRWTGVSTSHGVLGLCKVEVPDSRFLNCSQGDLKTWTRLNFDYDPENSIMHNLPRGEYLILSMRKLPLLEGPHISNVIHLTRFSADGQKLLSIEVTKSQCHGVNTLPGDIYEDEMGDYCVSLLPRWEKVLTVRCFYKDSLKRKR</sequence>
<organism evidence="1 2">
    <name type="scientific">Eretmocerus hayati</name>
    <dbReference type="NCBI Taxonomy" id="131215"/>
    <lineage>
        <taxon>Eukaryota</taxon>
        <taxon>Metazoa</taxon>
        <taxon>Ecdysozoa</taxon>
        <taxon>Arthropoda</taxon>
        <taxon>Hexapoda</taxon>
        <taxon>Insecta</taxon>
        <taxon>Pterygota</taxon>
        <taxon>Neoptera</taxon>
        <taxon>Endopterygota</taxon>
        <taxon>Hymenoptera</taxon>
        <taxon>Apocrita</taxon>
        <taxon>Proctotrupomorpha</taxon>
        <taxon>Chalcidoidea</taxon>
        <taxon>Aphelinidae</taxon>
        <taxon>Aphelininae</taxon>
        <taxon>Eretmocerus</taxon>
    </lineage>
</organism>
<keyword evidence="2" id="KW-1185">Reference proteome</keyword>
<evidence type="ECO:0000313" key="2">
    <source>
        <dbReference type="Proteomes" id="UP001239111"/>
    </source>
</evidence>
<dbReference type="Proteomes" id="UP001239111">
    <property type="component" value="Chromosome 3"/>
</dbReference>
<protein>
    <submittedName>
        <fullName evidence="1">Uncharacterized protein</fullName>
    </submittedName>
</protein>
<comment type="caution">
    <text evidence="1">The sequence shown here is derived from an EMBL/GenBank/DDBJ whole genome shotgun (WGS) entry which is preliminary data.</text>
</comment>
<gene>
    <name evidence="1" type="ORF">QAD02_003819</name>
</gene>
<name>A0ACC2NN17_9HYME</name>
<accession>A0ACC2NN17</accession>
<proteinExistence type="predicted"/>
<evidence type="ECO:0000313" key="1">
    <source>
        <dbReference type="EMBL" id="KAJ8672560.1"/>
    </source>
</evidence>
<dbReference type="EMBL" id="CM056743">
    <property type="protein sequence ID" value="KAJ8672560.1"/>
    <property type="molecule type" value="Genomic_DNA"/>
</dbReference>
<reference evidence="1" key="1">
    <citation type="submission" date="2023-04" db="EMBL/GenBank/DDBJ databases">
        <title>A chromosome-level genome assembly of the parasitoid wasp Eretmocerus hayati.</title>
        <authorList>
            <person name="Zhong Y."/>
            <person name="Liu S."/>
            <person name="Liu Y."/>
        </authorList>
    </citation>
    <scope>NUCLEOTIDE SEQUENCE</scope>
    <source>
        <strain evidence="1">ZJU_SS_LIU_2023</strain>
    </source>
</reference>